<dbReference type="GO" id="GO:0000976">
    <property type="term" value="F:transcription cis-regulatory region binding"/>
    <property type="evidence" value="ECO:0007669"/>
    <property type="project" value="TreeGrafter"/>
</dbReference>
<keyword evidence="1 2" id="KW-0238">DNA-binding</keyword>
<evidence type="ECO:0000313" key="4">
    <source>
        <dbReference type="EMBL" id="SDP03296.1"/>
    </source>
</evidence>
<dbReference type="PANTHER" id="PTHR30055">
    <property type="entry name" value="HTH-TYPE TRANSCRIPTIONAL REGULATOR RUTR"/>
    <property type="match status" value="1"/>
</dbReference>
<dbReference type="PANTHER" id="PTHR30055:SF237">
    <property type="entry name" value="TRANSCRIPTIONAL REPRESSOR MCE3R"/>
    <property type="match status" value="1"/>
</dbReference>
<proteinExistence type="predicted"/>
<dbReference type="InterPro" id="IPR001647">
    <property type="entry name" value="HTH_TetR"/>
</dbReference>
<gene>
    <name evidence="4" type="ORF">SAMN05660199_03062</name>
</gene>
<sequence>MSSSEGVRTRDPDRRVRILRAATDLLAERGFHGVSMADIGGAAGIVGSGVYRHFDSKSAVLVALLDEVMERLLRTASDAAGSGRDERAVLADLVHGQVLFAVDDRALLQLYQREVHSLPDADRRRLRRLQRHYVEEWVHVLLELRPELADGVARASVHAAIGAVQSVATYDSGLPRDEVVALLTGSAFACLGVPADR</sequence>
<dbReference type="Proteomes" id="UP000199088">
    <property type="component" value="Unassembled WGS sequence"/>
</dbReference>
<keyword evidence="5" id="KW-1185">Reference proteome</keyword>
<feature type="DNA-binding region" description="H-T-H motif" evidence="2">
    <location>
        <begin position="35"/>
        <end position="54"/>
    </location>
</feature>
<accession>A0A1H0PF88</accession>
<dbReference type="InterPro" id="IPR009057">
    <property type="entry name" value="Homeodomain-like_sf"/>
</dbReference>
<dbReference type="Gene3D" id="1.10.10.60">
    <property type="entry name" value="Homeodomain-like"/>
    <property type="match status" value="1"/>
</dbReference>
<organism evidence="4 5">
    <name type="scientific">Klenkia soli</name>
    <dbReference type="NCBI Taxonomy" id="1052260"/>
    <lineage>
        <taxon>Bacteria</taxon>
        <taxon>Bacillati</taxon>
        <taxon>Actinomycetota</taxon>
        <taxon>Actinomycetes</taxon>
        <taxon>Geodermatophilales</taxon>
        <taxon>Geodermatophilaceae</taxon>
        <taxon>Klenkia</taxon>
    </lineage>
</organism>
<dbReference type="PROSITE" id="PS50977">
    <property type="entry name" value="HTH_TETR_2"/>
    <property type="match status" value="1"/>
</dbReference>
<protein>
    <submittedName>
        <fullName evidence="4">Transcriptional regulator, TetR family</fullName>
    </submittedName>
</protein>
<dbReference type="PRINTS" id="PR00455">
    <property type="entry name" value="HTHTETR"/>
</dbReference>
<dbReference type="GO" id="GO:0003700">
    <property type="term" value="F:DNA-binding transcription factor activity"/>
    <property type="evidence" value="ECO:0007669"/>
    <property type="project" value="TreeGrafter"/>
</dbReference>
<reference evidence="5" key="1">
    <citation type="submission" date="2016-10" db="EMBL/GenBank/DDBJ databases">
        <authorList>
            <person name="Varghese N."/>
            <person name="Submissions S."/>
        </authorList>
    </citation>
    <scope>NUCLEOTIDE SEQUENCE [LARGE SCALE GENOMIC DNA]</scope>
    <source>
        <strain evidence="5">DSM 45843</strain>
    </source>
</reference>
<dbReference type="InterPro" id="IPR050109">
    <property type="entry name" value="HTH-type_TetR-like_transc_reg"/>
</dbReference>
<evidence type="ECO:0000313" key="5">
    <source>
        <dbReference type="Proteomes" id="UP000199088"/>
    </source>
</evidence>
<feature type="domain" description="HTH tetR-type" evidence="3">
    <location>
        <begin position="12"/>
        <end position="72"/>
    </location>
</feature>
<evidence type="ECO:0000256" key="1">
    <source>
        <dbReference type="ARBA" id="ARBA00023125"/>
    </source>
</evidence>
<dbReference type="RefSeq" id="WP_091246719.1">
    <property type="nucleotide sequence ID" value="NZ_FNIR01000009.1"/>
</dbReference>
<evidence type="ECO:0000259" key="3">
    <source>
        <dbReference type="PROSITE" id="PS50977"/>
    </source>
</evidence>
<name>A0A1H0PF88_9ACTN</name>
<dbReference type="AlphaFoldDB" id="A0A1H0PF88"/>
<dbReference type="SUPFAM" id="SSF46689">
    <property type="entry name" value="Homeodomain-like"/>
    <property type="match status" value="1"/>
</dbReference>
<dbReference type="EMBL" id="FNIR01000009">
    <property type="protein sequence ID" value="SDP03296.1"/>
    <property type="molecule type" value="Genomic_DNA"/>
</dbReference>
<evidence type="ECO:0000256" key="2">
    <source>
        <dbReference type="PROSITE-ProRule" id="PRU00335"/>
    </source>
</evidence>
<dbReference type="STRING" id="1052260.SAMN05660199_03062"/>
<dbReference type="Gene3D" id="1.10.357.10">
    <property type="entry name" value="Tetracycline Repressor, domain 2"/>
    <property type="match status" value="1"/>
</dbReference>
<dbReference type="Pfam" id="PF00440">
    <property type="entry name" value="TetR_N"/>
    <property type="match status" value="1"/>
</dbReference>
<dbReference type="OrthoDB" id="5112469at2"/>